<comment type="similarity">
    <text evidence="1">Belongs to the NAD(P)H dehydrogenase (quinone) family.</text>
</comment>
<organism evidence="4 5">
    <name type="scientific">Salibacterium qingdaonense</name>
    <dbReference type="NCBI Taxonomy" id="266892"/>
    <lineage>
        <taxon>Bacteria</taxon>
        <taxon>Bacillati</taxon>
        <taxon>Bacillota</taxon>
        <taxon>Bacilli</taxon>
        <taxon>Bacillales</taxon>
        <taxon>Bacillaceae</taxon>
    </lineage>
</organism>
<proteinExistence type="inferred from homology"/>
<dbReference type="PANTHER" id="PTHR10204">
    <property type="entry name" value="NAD P H OXIDOREDUCTASE-RELATED"/>
    <property type="match status" value="1"/>
</dbReference>
<reference evidence="4 5" key="1">
    <citation type="submission" date="2016-10" db="EMBL/GenBank/DDBJ databases">
        <authorList>
            <person name="de Groot N.N."/>
        </authorList>
    </citation>
    <scope>NUCLEOTIDE SEQUENCE [LARGE SCALE GENOMIC DNA]</scope>
    <source>
        <strain evidence="4 5">CGMCC 1.6134</strain>
    </source>
</reference>
<dbReference type="InterPro" id="IPR051545">
    <property type="entry name" value="NAD(P)H_dehydrogenase_qn"/>
</dbReference>
<dbReference type="GO" id="GO:0005829">
    <property type="term" value="C:cytosol"/>
    <property type="evidence" value="ECO:0007669"/>
    <property type="project" value="TreeGrafter"/>
</dbReference>
<sequence>MKRVLIWFMHPDRNSFNGTVLKTLQQRLELWGVQTQVRWIPEMDISFQLTKNEYHESLSGRYPEEIQYEHSWINWADAVLLIFPLWWGGFPAAGKGFMDRVLSYGFAYTMEGETPVPKMEGKKVGAVYTTGAPKEDFCSSRERLEALWDEQIFAFCGFETLPFLHLGNVVQTDEAGRDKRLGNVEKYAEELISTTP</sequence>
<evidence type="ECO:0000256" key="1">
    <source>
        <dbReference type="ARBA" id="ARBA00006252"/>
    </source>
</evidence>
<protein>
    <submittedName>
        <fullName evidence="4">NAD(P)H dehydrogenase (Quinone)</fullName>
    </submittedName>
</protein>
<evidence type="ECO:0000313" key="5">
    <source>
        <dbReference type="Proteomes" id="UP000199668"/>
    </source>
</evidence>
<dbReference type="OrthoDB" id="9798454at2"/>
<dbReference type="AlphaFoldDB" id="A0A1I4IH60"/>
<evidence type="ECO:0000313" key="4">
    <source>
        <dbReference type="EMBL" id="SFL53151.1"/>
    </source>
</evidence>
<name>A0A1I4IH60_9BACI</name>
<keyword evidence="2" id="KW-0560">Oxidoreductase</keyword>
<accession>A0A1I4IH60</accession>
<evidence type="ECO:0000259" key="3">
    <source>
        <dbReference type="Pfam" id="PF02525"/>
    </source>
</evidence>
<dbReference type="InterPro" id="IPR029039">
    <property type="entry name" value="Flavoprotein-like_sf"/>
</dbReference>
<dbReference type="InterPro" id="IPR003680">
    <property type="entry name" value="Flavodoxin_fold"/>
</dbReference>
<dbReference type="GO" id="GO:0003955">
    <property type="term" value="F:NAD(P)H dehydrogenase (quinone) activity"/>
    <property type="evidence" value="ECO:0007669"/>
    <property type="project" value="TreeGrafter"/>
</dbReference>
<feature type="domain" description="Flavodoxin-like fold" evidence="3">
    <location>
        <begin position="2"/>
        <end position="186"/>
    </location>
</feature>
<dbReference type="STRING" id="266892.SAMN04488054_10223"/>
<dbReference type="SUPFAM" id="SSF52218">
    <property type="entry name" value="Flavoproteins"/>
    <property type="match status" value="1"/>
</dbReference>
<dbReference type="RefSeq" id="WP_090925308.1">
    <property type="nucleotide sequence ID" value="NZ_FOTY01000002.1"/>
</dbReference>
<gene>
    <name evidence="4" type="ORF">SAMN04488054_10223</name>
</gene>
<dbReference type="Pfam" id="PF02525">
    <property type="entry name" value="Flavodoxin_2"/>
    <property type="match status" value="1"/>
</dbReference>
<dbReference type="EMBL" id="FOTY01000002">
    <property type="protein sequence ID" value="SFL53151.1"/>
    <property type="molecule type" value="Genomic_DNA"/>
</dbReference>
<dbReference type="PANTHER" id="PTHR10204:SF34">
    <property type="entry name" value="NAD(P)H DEHYDROGENASE [QUINONE] 1 ISOFORM 1"/>
    <property type="match status" value="1"/>
</dbReference>
<dbReference type="Proteomes" id="UP000199668">
    <property type="component" value="Unassembled WGS sequence"/>
</dbReference>
<keyword evidence="5" id="KW-1185">Reference proteome</keyword>
<evidence type="ECO:0000256" key="2">
    <source>
        <dbReference type="ARBA" id="ARBA00023002"/>
    </source>
</evidence>
<dbReference type="Gene3D" id="3.40.50.360">
    <property type="match status" value="1"/>
</dbReference>